<dbReference type="GO" id="GO:0032259">
    <property type="term" value="P:methylation"/>
    <property type="evidence" value="ECO:0007669"/>
    <property type="project" value="UniProtKB-KW"/>
</dbReference>
<protein>
    <recommendedName>
        <fullName evidence="2">aminomethyltransferase</fullName>
        <ecNumber evidence="2">2.1.2.10</ecNumber>
    </recommendedName>
    <alternativeName>
        <fullName evidence="5">Glycine cleavage system T protein</fullName>
    </alternativeName>
</protein>
<evidence type="ECO:0000256" key="5">
    <source>
        <dbReference type="ARBA" id="ARBA00031395"/>
    </source>
</evidence>
<evidence type="ECO:0000313" key="12">
    <source>
        <dbReference type="Proteomes" id="UP000012429"/>
    </source>
</evidence>
<dbReference type="Gene3D" id="2.40.30.110">
    <property type="entry name" value="Aminomethyltransferase beta-barrel domains"/>
    <property type="match status" value="1"/>
</dbReference>
<dbReference type="PATRIC" id="fig|363754.4.peg.630"/>
<dbReference type="Gene3D" id="4.10.1250.10">
    <property type="entry name" value="Aminomethyltransferase fragment"/>
    <property type="match status" value="1"/>
</dbReference>
<evidence type="ECO:0000256" key="4">
    <source>
        <dbReference type="ARBA" id="ARBA00022679"/>
    </source>
</evidence>
<comment type="caution">
    <text evidence="11">The sequence shown here is derived from an EMBL/GenBank/DDBJ whole genome shotgun (WGS) entry which is preliminary data.</text>
</comment>
<dbReference type="GO" id="GO:0004047">
    <property type="term" value="F:aminomethyltransferase activity"/>
    <property type="evidence" value="ECO:0007669"/>
    <property type="project" value="UniProtKB-EC"/>
</dbReference>
<name>N6V5N1_9HYPH</name>
<feature type="domain" description="Aminomethyltransferase C-terminal" evidence="10">
    <location>
        <begin position="373"/>
        <end position="454"/>
    </location>
</feature>
<dbReference type="SUPFAM" id="SSF103025">
    <property type="entry name" value="Folate-binding domain"/>
    <property type="match status" value="1"/>
</dbReference>
<evidence type="ECO:0000256" key="7">
    <source>
        <dbReference type="PIRSR" id="PIRSR006487-1"/>
    </source>
</evidence>
<dbReference type="Gene3D" id="3.30.1360.120">
    <property type="entry name" value="Probable tRNA modification gtpase trme, domain 1"/>
    <property type="match status" value="1"/>
</dbReference>
<keyword evidence="12" id="KW-1185">Reference proteome</keyword>
<evidence type="ECO:0000256" key="2">
    <source>
        <dbReference type="ARBA" id="ARBA00012616"/>
    </source>
</evidence>
<dbReference type="NCBIfam" id="NF001567">
    <property type="entry name" value="PRK00389.1"/>
    <property type="match status" value="1"/>
</dbReference>
<dbReference type="STRING" id="363754.RHSP_61667"/>
<dbReference type="Proteomes" id="UP000012429">
    <property type="component" value="Unassembled WGS sequence"/>
</dbReference>
<evidence type="ECO:0000256" key="6">
    <source>
        <dbReference type="ARBA" id="ARBA00047665"/>
    </source>
</evidence>
<dbReference type="GO" id="GO:0006546">
    <property type="term" value="P:glycine catabolic process"/>
    <property type="evidence" value="ECO:0007669"/>
    <property type="project" value="InterPro"/>
</dbReference>
<proteinExistence type="inferred from homology"/>
<sequence length="459" mass="50288">MTATLLGESGASRCRRSNRPGNSQAKGPARGRRNSGEKRESVRRRDNNLRQNRQRGLIVRRNRAEIVSSALQNKRETRRRHLDETAALKKTPLHDLHVSLGARMVPFAGYDMPVQYPAGVMKEHLWTRASAGLFDVSHMGQVTIRARSGKYEDAALALESLVPVDILGLAEDRQRYGFFTDDKGGILDDLMITHTDGYLFVVVNAACKEQDLKHLQDHIGDSCEVTLLDRALIALQGPRAVDVLAELWADIAYMKFMDVRHCRLHDVSCLVSRSGYSGEDGFEISVPSDKAEDIAKRLLEHPDVQPIGLGARDSLRLEAGLCLYGNDIDQTTTPIEGALEWAIQKARKTGGARTGGFPGATRILGELDGGTTRRRVGLKPEGKAPVRSHAKLYADAEGKTEIGEVTSGGFGPSVESPVAMGYVPTDFTAPGTTVYAEVRGKYLAVTVSALPFIKPTYKR</sequence>
<feature type="domain" description="GCVT N-terminal" evidence="9">
    <location>
        <begin position="93"/>
        <end position="345"/>
    </location>
</feature>
<dbReference type="NCBIfam" id="TIGR00528">
    <property type="entry name" value="gcvT"/>
    <property type="match status" value="1"/>
</dbReference>
<dbReference type="PIRSF" id="PIRSF006487">
    <property type="entry name" value="GcvT"/>
    <property type="match status" value="1"/>
</dbReference>
<dbReference type="InterPro" id="IPR006222">
    <property type="entry name" value="GCVT_N"/>
</dbReference>
<feature type="binding site" evidence="7">
    <location>
        <position position="283"/>
    </location>
    <ligand>
        <name>substrate</name>
    </ligand>
</feature>
<evidence type="ECO:0000256" key="8">
    <source>
        <dbReference type="SAM" id="MobiDB-lite"/>
    </source>
</evidence>
<dbReference type="EC" id="2.1.2.10" evidence="2"/>
<feature type="compositionally biased region" description="Basic and acidic residues" evidence="8">
    <location>
        <begin position="34"/>
        <end position="48"/>
    </location>
</feature>
<dbReference type="GO" id="GO:0008168">
    <property type="term" value="F:methyltransferase activity"/>
    <property type="evidence" value="ECO:0007669"/>
    <property type="project" value="UniProtKB-KW"/>
</dbReference>
<evidence type="ECO:0000259" key="9">
    <source>
        <dbReference type="Pfam" id="PF01571"/>
    </source>
</evidence>
<feature type="region of interest" description="Disordered" evidence="8">
    <location>
        <begin position="1"/>
        <end position="56"/>
    </location>
</feature>
<dbReference type="InterPro" id="IPR027266">
    <property type="entry name" value="TrmE/GcvT-like"/>
</dbReference>
<dbReference type="PANTHER" id="PTHR43757">
    <property type="entry name" value="AMINOMETHYLTRANSFERASE"/>
    <property type="match status" value="1"/>
</dbReference>
<dbReference type="Pfam" id="PF01571">
    <property type="entry name" value="GCV_T"/>
    <property type="match status" value="1"/>
</dbReference>
<comment type="similarity">
    <text evidence="1">Belongs to the GcvT family.</text>
</comment>
<dbReference type="EMBL" id="AQHN01000010">
    <property type="protein sequence ID" value="ENN89130.1"/>
    <property type="molecule type" value="Genomic_DNA"/>
</dbReference>
<organism evidence="11 12">
    <name type="scientific">Rhizobium freirei PRF 81</name>
    <dbReference type="NCBI Taxonomy" id="363754"/>
    <lineage>
        <taxon>Bacteria</taxon>
        <taxon>Pseudomonadati</taxon>
        <taxon>Pseudomonadota</taxon>
        <taxon>Alphaproteobacteria</taxon>
        <taxon>Hyphomicrobiales</taxon>
        <taxon>Rhizobiaceae</taxon>
        <taxon>Rhizobium/Agrobacterium group</taxon>
        <taxon>Rhizobium</taxon>
    </lineage>
</organism>
<keyword evidence="4 11" id="KW-0808">Transferase</keyword>
<dbReference type="GO" id="GO:0005960">
    <property type="term" value="C:glycine cleavage complex"/>
    <property type="evidence" value="ECO:0007669"/>
    <property type="project" value="InterPro"/>
</dbReference>
<evidence type="ECO:0000259" key="10">
    <source>
        <dbReference type="Pfam" id="PF08669"/>
    </source>
</evidence>
<comment type="catalytic activity">
    <reaction evidence="6">
        <text>N(6)-[(R)-S(8)-aminomethyldihydrolipoyl]-L-lysyl-[protein] + (6S)-5,6,7,8-tetrahydrofolate = N(6)-[(R)-dihydrolipoyl]-L-lysyl-[protein] + (6R)-5,10-methylene-5,6,7,8-tetrahydrofolate + NH4(+)</text>
        <dbReference type="Rhea" id="RHEA:16945"/>
        <dbReference type="Rhea" id="RHEA-COMP:10475"/>
        <dbReference type="Rhea" id="RHEA-COMP:10492"/>
        <dbReference type="ChEBI" id="CHEBI:15636"/>
        <dbReference type="ChEBI" id="CHEBI:28938"/>
        <dbReference type="ChEBI" id="CHEBI:57453"/>
        <dbReference type="ChEBI" id="CHEBI:83100"/>
        <dbReference type="ChEBI" id="CHEBI:83143"/>
        <dbReference type="EC" id="2.1.2.10"/>
    </reaction>
</comment>
<gene>
    <name evidence="11" type="ORF">RHSP_61667</name>
</gene>
<dbReference type="InterPro" id="IPR028896">
    <property type="entry name" value="GcvT/YgfZ/DmdA"/>
</dbReference>
<dbReference type="Gene3D" id="3.30.70.1400">
    <property type="entry name" value="Aminomethyltransferase beta-barrel domains"/>
    <property type="match status" value="1"/>
</dbReference>
<dbReference type="InterPro" id="IPR029043">
    <property type="entry name" value="GcvT/YgfZ_C"/>
</dbReference>
<accession>N6V5N1</accession>
<dbReference type="InterPro" id="IPR006223">
    <property type="entry name" value="GcvT"/>
</dbReference>
<dbReference type="InterPro" id="IPR013977">
    <property type="entry name" value="GcvT_C"/>
</dbReference>
<keyword evidence="3" id="KW-0032">Aminotransferase</keyword>
<evidence type="ECO:0000256" key="1">
    <source>
        <dbReference type="ARBA" id="ARBA00008609"/>
    </source>
</evidence>
<reference evidence="11 12" key="1">
    <citation type="journal article" date="2012" name="BMC Genomics">
        <title>Genomic basis of broad host range and environmental adaptability of Rhizobium tropici CIAT 899 and Rhizobium sp. PRF 81 which are used in inoculants for common bean (Phaseolus vulgaris L.).</title>
        <authorList>
            <person name="Ormeno-Orrillo E."/>
            <person name="Menna P."/>
            <person name="Almeida L.G."/>
            <person name="Ollero F.J."/>
            <person name="Nicolas M.F."/>
            <person name="Pains Rodrigues E."/>
            <person name="Shigueyoshi Nakatani A."/>
            <person name="Silva Batista J.S."/>
            <person name="Oliveira Chueire L.M."/>
            <person name="Souza R.C."/>
            <person name="Ribeiro Vasconcelos A.T."/>
            <person name="Megias M."/>
            <person name="Hungria M."/>
            <person name="Martinez-Romero E."/>
        </authorList>
    </citation>
    <scope>NUCLEOTIDE SEQUENCE [LARGE SCALE GENOMIC DNA]</scope>
    <source>
        <strain evidence="11 12">PRF 81</strain>
    </source>
</reference>
<evidence type="ECO:0000313" key="11">
    <source>
        <dbReference type="EMBL" id="ENN89130.1"/>
    </source>
</evidence>
<dbReference type="SUPFAM" id="SSF101790">
    <property type="entry name" value="Aminomethyltransferase beta-barrel domain"/>
    <property type="match status" value="1"/>
</dbReference>
<dbReference type="Pfam" id="PF08669">
    <property type="entry name" value="GCV_T_C"/>
    <property type="match status" value="1"/>
</dbReference>
<dbReference type="AlphaFoldDB" id="N6V5N1"/>
<dbReference type="GO" id="GO:0008483">
    <property type="term" value="F:transaminase activity"/>
    <property type="evidence" value="ECO:0007669"/>
    <property type="project" value="UniProtKB-KW"/>
</dbReference>
<evidence type="ECO:0000256" key="3">
    <source>
        <dbReference type="ARBA" id="ARBA00022576"/>
    </source>
</evidence>
<dbReference type="NCBIfam" id="NF010093">
    <property type="entry name" value="PRK13579.1"/>
    <property type="match status" value="1"/>
</dbReference>
<keyword evidence="11" id="KW-0489">Methyltransferase</keyword>
<dbReference type="PANTHER" id="PTHR43757:SF2">
    <property type="entry name" value="AMINOMETHYLTRANSFERASE, MITOCHONDRIAL"/>
    <property type="match status" value="1"/>
</dbReference>